<feature type="region of interest" description="Disordered" evidence="1">
    <location>
        <begin position="148"/>
        <end position="389"/>
    </location>
</feature>
<feature type="compositionally biased region" description="Low complexity" evidence="1">
    <location>
        <begin position="174"/>
        <end position="183"/>
    </location>
</feature>
<proteinExistence type="predicted"/>
<keyword evidence="3" id="KW-1185">Reference proteome</keyword>
<evidence type="ECO:0000313" key="3">
    <source>
        <dbReference type="Proteomes" id="UP000515161"/>
    </source>
</evidence>
<feature type="compositionally biased region" description="Polar residues" evidence="1">
    <location>
        <begin position="319"/>
        <end position="331"/>
    </location>
</feature>
<dbReference type="AlphaFoldDB" id="A0A6P8V2A7"/>
<feature type="compositionally biased region" description="Polar residues" evidence="1">
    <location>
        <begin position="401"/>
        <end position="414"/>
    </location>
</feature>
<dbReference type="SUPFAM" id="SSF47473">
    <property type="entry name" value="EF-hand"/>
    <property type="match status" value="1"/>
</dbReference>
<feature type="compositionally biased region" description="Basic and acidic residues" evidence="1">
    <location>
        <begin position="638"/>
        <end position="649"/>
    </location>
</feature>
<evidence type="ECO:0000256" key="1">
    <source>
        <dbReference type="SAM" id="MobiDB-lite"/>
    </source>
</evidence>
<feature type="region of interest" description="Disordered" evidence="1">
    <location>
        <begin position="401"/>
        <end position="433"/>
    </location>
</feature>
<feature type="region of interest" description="Disordered" evidence="1">
    <location>
        <begin position="577"/>
        <end position="605"/>
    </location>
</feature>
<feature type="compositionally biased region" description="Basic and acidic residues" evidence="1">
    <location>
        <begin position="349"/>
        <end position="376"/>
    </location>
</feature>
<feature type="compositionally biased region" description="Basic and acidic residues" evidence="1">
    <location>
        <begin position="215"/>
        <end position="224"/>
    </location>
</feature>
<feature type="compositionally biased region" description="Basic and acidic residues" evidence="1">
    <location>
        <begin position="577"/>
        <end position="588"/>
    </location>
</feature>
<dbReference type="PANTHER" id="PTHR35538">
    <property type="entry name" value="LIG_CHAN-GLU_BD DOMAIN-CONTAINING PROTEIN"/>
    <property type="match status" value="1"/>
</dbReference>
<evidence type="ECO:0000313" key="4">
    <source>
        <dbReference type="RefSeq" id="XP_034081738.1"/>
    </source>
</evidence>
<dbReference type="GeneID" id="117552439"/>
<gene>
    <name evidence="4" type="primary">LOC117552439</name>
</gene>
<dbReference type="PROSITE" id="PS50222">
    <property type="entry name" value="EF_HAND_2"/>
    <property type="match status" value="1"/>
</dbReference>
<organism evidence="3 4">
    <name type="scientific">Gymnodraco acuticeps</name>
    <name type="common">Antarctic dragonfish</name>
    <dbReference type="NCBI Taxonomy" id="8218"/>
    <lineage>
        <taxon>Eukaryota</taxon>
        <taxon>Metazoa</taxon>
        <taxon>Chordata</taxon>
        <taxon>Craniata</taxon>
        <taxon>Vertebrata</taxon>
        <taxon>Euteleostomi</taxon>
        <taxon>Actinopterygii</taxon>
        <taxon>Neopterygii</taxon>
        <taxon>Teleostei</taxon>
        <taxon>Neoteleostei</taxon>
        <taxon>Acanthomorphata</taxon>
        <taxon>Eupercaria</taxon>
        <taxon>Perciformes</taxon>
        <taxon>Notothenioidei</taxon>
        <taxon>Bathydraconidae</taxon>
        <taxon>Gymnodraco</taxon>
    </lineage>
</organism>
<feature type="domain" description="EF-hand" evidence="2">
    <location>
        <begin position="711"/>
        <end position="746"/>
    </location>
</feature>
<dbReference type="RefSeq" id="XP_034081738.1">
    <property type="nucleotide sequence ID" value="XM_034225847.1"/>
</dbReference>
<feature type="compositionally biased region" description="Polar residues" evidence="1">
    <location>
        <begin position="251"/>
        <end position="283"/>
    </location>
</feature>
<sequence>MSAIGRRGAPEPYWGNTPSRNPDFKRPRRLLARLMHPVSTWLPDGPLSAHHAHRSPKYVSFVNKAILWDRGLCHYTAHDRPNDRPLMCPRFLSHMKAGPSDLRPPCFLSSKSRPPPPSQGRKLKTHILITAPRTQALDGYFHLNPDRRGNHVQITGRPSSVVVPSLPLPPTPPSSTINPTTPLKTNLHPDFERQESRPNSVPASPSYPLLSQEEQNEHQQEERAPQPAVEESDWKLHLGPAGPELSPPPASTTSHGSLSDLSRPPSSMFSRSTNLASGRSSFLSDIRDSDSDGIFCSPPLHPRPGIKTPLASPPPAGSNLCQSSTNTTTTPPLYKPLFGHTTPLTPRPKSGDRPQSDKPLSRRETAKAENLHRDASIDPALHPSLESDHGLVPLTFPSATWSSCPSPQMTTPRSGSGPKLTPSPSLLESNRWPVLPPISPVRGRCGSAASRYSELSCSQSHAFDELEAIAPRSISCQSLDLPSDSSCSPSPNTELSPGLAALTVGCDSGNLGSLSRVQLLLLDRLEPETLLSPFPQEEELSLWQDWSDVRMENEQGLASGGVLRPLTAGSISERCDSAGKVQENKSDGSDGGSGSPSSWIIDKSPSCNMSTPTYSPCNSIPGSDEGGPIEEESNYPGRGEHVEYSDGGRRPGSLDNRIEEIHRRMEEKKTKVLSILSKLQDETPHQQSSNNGRSNFEDFDFLAKYCIFSQEKLAEYKRAFEAEDSDGAGYLSCLQVLLALKNIIPPELLSDKEEIYVYRILEMVDFRVTDGLVDLRLFAVIASLAQKIATMDEFMRSQITNMDFRSLEVRLFKAKQLFLFLLEEQHGDAGALQGFISTEQLLLELKAGGIHLEQEEAIRLELKSTPPLDLLDFLAHLPLFMLIHKSVIANPLDDSSNL</sequence>
<dbReference type="InterPro" id="IPR002048">
    <property type="entry name" value="EF_hand_dom"/>
</dbReference>
<protein>
    <submittedName>
        <fullName evidence="4">Uncharacterized protein LOC117552439</fullName>
    </submittedName>
</protein>
<dbReference type="KEGG" id="gacu:117552439"/>
<dbReference type="OrthoDB" id="2121618at2759"/>
<feature type="region of interest" description="Disordered" evidence="1">
    <location>
        <begin position="1"/>
        <end position="22"/>
    </location>
</feature>
<dbReference type="Proteomes" id="UP000515161">
    <property type="component" value="Unplaced"/>
</dbReference>
<feature type="compositionally biased region" description="Basic and acidic residues" evidence="1">
    <location>
        <begin position="187"/>
        <end position="196"/>
    </location>
</feature>
<feature type="region of interest" description="Disordered" evidence="1">
    <location>
        <begin position="618"/>
        <end position="654"/>
    </location>
</feature>
<dbReference type="InterPro" id="IPR011992">
    <property type="entry name" value="EF-hand-dom_pair"/>
</dbReference>
<dbReference type="GO" id="GO:0005509">
    <property type="term" value="F:calcium ion binding"/>
    <property type="evidence" value="ECO:0007669"/>
    <property type="project" value="InterPro"/>
</dbReference>
<name>A0A6P8V2A7_GYMAC</name>
<dbReference type="PANTHER" id="PTHR35538:SF6">
    <property type="entry name" value="EF-HAND DOMAIN-CONTAINING PROTEIN"/>
    <property type="match status" value="1"/>
</dbReference>
<evidence type="ECO:0000259" key="2">
    <source>
        <dbReference type="PROSITE" id="PS50222"/>
    </source>
</evidence>
<dbReference type="InParanoid" id="A0A6P8V2A7"/>
<accession>A0A6P8V2A7</accession>
<reference evidence="4" key="1">
    <citation type="submission" date="2025-08" db="UniProtKB">
        <authorList>
            <consortium name="RefSeq"/>
        </authorList>
    </citation>
    <scope>IDENTIFICATION</scope>
</reference>